<dbReference type="InterPro" id="IPR003593">
    <property type="entry name" value="AAA+_ATPase"/>
</dbReference>
<proteinExistence type="inferred from homology"/>
<accession>A0A250JZZ4</accession>
<dbReference type="AlphaFoldDB" id="A0A250JZZ4"/>
<evidence type="ECO:0000313" key="12">
    <source>
        <dbReference type="EMBL" id="ATB49415.1"/>
    </source>
</evidence>
<feature type="transmembrane region" description="Helical" evidence="9">
    <location>
        <begin position="25"/>
        <end position="49"/>
    </location>
</feature>
<evidence type="ECO:0000256" key="8">
    <source>
        <dbReference type="ARBA" id="ARBA00023136"/>
    </source>
</evidence>
<dbReference type="PROSITE" id="PS00211">
    <property type="entry name" value="ABC_TRANSPORTER_1"/>
    <property type="match status" value="1"/>
</dbReference>
<dbReference type="SUPFAM" id="SSF52540">
    <property type="entry name" value="P-loop containing nucleoside triphosphate hydrolases"/>
    <property type="match status" value="1"/>
</dbReference>
<dbReference type="Gene3D" id="1.20.1560.10">
    <property type="entry name" value="ABC transporter type 1, transmembrane domain"/>
    <property type="match status" value="1"/>
</dbReference>
<keyword evidence="5" id="KW-0547">Nucleotide-binding</keyword>
<dbReference type="PROSITE" id="PS50893">
    <property type="entry name" value="ABC_TRANSPORTER_2"/>
    <property type="match status" value="1"/>
</dbReference>
<keyword evidence="13" id="KW-1185">Reference proteome</keyword>
<feature type="domain" description="ABC transmembrane type-1" evidence="11">
    <location>
        <begin position="29"/>
        <end position="311"/>
    </location>
</feature>
<dbReference type="OrthoDB" id="5480201at2"/>
<comment type="similarity">
    <text evidence="2">Belongs to the ABC transporter superfamily. ABCB family. Multidrug resistance exporter (TC 3.A.1.201) subfamily.</text>
</comment>
<evidence type="ECO:0000259" key="11">
    <source>
        <dbReference type="PROSITE" id="PS50929"/>
    </source>
</evidence>
<dbReference type="PROSITE" id="PS50929">
    <property type="entry name" value="ABC_TM1F"/>
    <property type="match status" value="1"/>
</dbReference>
<dbReference type="RefSeq" id="WP_095959972.1">
    <property type="nucleotide sequence ID" value="NZ_CP022203.1"/>
</dbReference>
<evidence type="ECO:0000256" key="6">
    <source>
        <dbReference type="ARBA" id="ARBA00022840"/>
    </source>
</evidence>
<evidence type="ECO:0000256" key="2">
    <source>
        <dbReference type="ARBA" id="ARBA00007577"/>
    </source>
</evidence>
<keyword evidence="8 9" id="KW-0472">Membrane</keyword>
<dbReference type="InterPro" id="IPR027417">
    <property type="entry name" value="P-loop_NTPase"/>
</dbReference>
<dbReference type="InterPro" id="IPR011527">
    <property type="entry name" value="ABC1_TM_dom"/>
</dbReference>
<keyword evidence="4 9" id="KW-0812">Transmembrane</keyword>
<keyword evidence="6" id="KW-0067">ATP-binding</keyword>
<dbReference type="FunFam" id="3.40.50.300:FF:000205">
    <property type="entry name" value="ABC transporter B family member 4"/>
    <property type="match status" value="1"/>
</dbReference>
<dbReference type="Pfam" id="PF00005">
    <property type="entry name" value="ABC_tran"/>
    <property type="match status" value="1"/>
</dbReference>
<feature type="transmembrane region" description="Helical" evidence="9">
    <location>
        <begin position="246"/>
        <end position="270"/>
    </location>
</feature>
<evidence type="ECO:0000259" key="10">
    <source>
        <dbReference type="PROSITE" id="PS50893"/>
    </source>
</evidence>
<feature type="transmembrane region" description="Helical" evidence="9">
    <location>
        <begin position="144"/>
        <end position="163"/>
    </location>
</feature>
<dbReference type="Proteomes" id="UP000217343">
    <property type="component" value="Chromosome"/>
</dbReference>
<dbReference type="InterPro" id="IPR036640">
    <property type="entry name" value="ABC1_TM_sf"/>
</dbReference>
<dbReference type="GO" id="GO:0005886">
    <property type="term" value="C:plasma membrane"/>
    <property type="evidence" value="ECO:0007669"/>
    <property type="project" value="UniProtKB-SubCell"/>
</dbReference>
<evidence type="ECO:0000256" key="7">
    <source>
        <dbReference type="ARBA" id="ARBA00022989"/>
    </source>
</evidence>
<keyword evidence="3" id="KW-0813">Transport</keyword>
<feature type="transmembrane region" description="Helical" evidence="9">
    <location>
        <begin position="282"/>
        <end position="302"/>
    </location>
</feature>
<feature type="transmembrane region" description="Helical" evidence="9">
    <location>
        <begin position="169"/>
        <end position="187"/>
    </location>
</feature>
<dbReference type="PIRSF" id="PIRSF002773">
    <property type="entry name" value="ABC_prm/ATPase_B"/>
    <property type="match status" value="1"/>
</dbReference>
<dbReference type="PANTHER" id="PTHR43394">
    <property type="entry name" value="ATP-DEPENDENT PERMEASE MDL1, MITOCHONDRIAL"/>
    <property type="match status" value="1"/>
</dbReference>
<evidence type="ECO:0000256" key="5">
    <source>
        <dbReference type="ARBA" id="ARBA00022741"/>
    </source>
</evidence>
<name>A0A250JZZ4_9BACT</name>
<dbReference type="GO" id="GO:0015421">
    <property type="term" value="F:ABC-type oligopeptide transporter activity"/>
    <property type="evidence" value="ECO:0007669"/>
    <property type="project" value="TreeGrafter"/>
</dbReference>
<dbReference type="KEGG" id="mmas:MYMAC_005059"/>
<protein>
    <submittedName>
        <fullName evidence="12">ABC transporter permease</fullName>
    </submittedName>
</protein>
<evidence type="ECO:0000256" key="9">
    <source>
        <dbReference type="SAM" id="Phobius"/>
    </source>
</evidence>
<sequence>MGSNQTPPPRHASLRRVLALARPEWRLLLLGTVFLFIGSAGGLLFPQAIRVILDEALSTATLSKVNDTTLWMLGVCFIQSVAIGLRFSFYNLAGERIVSNLRERLYRSLLEQEIAFFDQHRTGGLTSRLSTDTALIQGAVSTHIAIMLRNATTLIGGLALLLYTSPKLTLVMLAVVPPVTLGALFYGRQARQLARDAQAAVAEANEVAAESLYGIHTVQAFVAEGAERQSYGRAIGKALALARTRIVSSGVFMGGTGFTGLASSLLVFWYGAHMVVKGDITVGGLTSFLMYTLMVVMAVSALSELWAEFMKAGGATERVFELIDRAPAIPVSGGEQPAHLEGRLRFRDVRFSYPSRRDVPVLQGLDLDVAPGSVVALVGHSGAGKSTVASLLMRFYDPEQGAILLDGMDLRTLDVRWLRQHIGIVSQEPTLFSGSIADNIRYGRTSATDAEVEAAARIANAHDFVSEFPEGYRTRVGERGIQLSGGQKQRVAIARAVLKDPRLLILDEATSALDSESEHLVKEALDRLMVGRTTLIIAHRLSTVAGVDRIFVLDHGRVVQHGNHEALITQDGLYKRLVERQFIAA</sequence>
<dbReference type="CDD" id="cd18557">
    <property type="entry name" value="ABC_6TM_TAP_ABCB8_10_like"/>
    <property type="match status" value="1"/>
</dbReference>
<keyword evidence="7 9" id="KW-1133">Transmembrane helix</keyword>
<dbReference type="InterPro" id="IPR017871">
    <property type="entry name" value="ABC_transporter-like_CS"/>
</dbReference>
<dbReference type="InterPro" id="IPR039421">
    <property type="entry name" value="Type_1_exporter"/>
</dbReference>
<dbReference type="GO" id="GO:0016887">
    <property type="term" value="F:ATP hydrolysis activity"/>
    <property type="evidence" value="ECO:0007669"/>
    <property type="project" value="InterPro"/>
</dbReference>
<evidence type="ECO:0000256" key="4">
    <source>
        <dbReference type="ARBA" id="ARBA00022692"/>
    </source>
</evidence>
<evidence type="ECO:0000256" key="3">
    <source>
        <dbReference type="ARBA" id="ARBA00022448"/>
    </source>
</evidence>
<feature type="domain" description="ABC transporter" evidence="10">
    <location>
        <begin position="344"/>
        <end position="580"/>
    </location>
</feature>
<dbReference type="Pfam" id="PF00664">
    <property type="entry name" value="ABC_membrane"/>
    <property type="match status" value="1"/>
</dbReference>
<dbReference type="EMBL" id="CP022203">
    <property type="protein sequence ID" value="ATB49415.1"/>
    <property type="molecule type" value="Genomic_DNA"/>
</dbReference>
<dbReference type="Gene3D" id="3.40.50.300">
    <property type="entry name" value="P-loop containing nucleotide triphosphate hydrolases"/>
    <property type="match status" value="1"/>
</dbReference>
<evidence type="ECO:0000256" key="1">
    <source>
        <dbReference type="ARBA" id="ARBA00004651"/>
    </source>
</evidence>
<dbReference type="GO" id="GO:0090374">
    <property type="term" value="P:oligopeptide export from mitochondrion"/>
    <property type="evidence" value="ECO:0007669"/>
    <property type="project" value="TreeGrafter"/>
</dbReference>
<dbReference type="CDD" id="cd03249">
    <property type="entry name" value="ABC_MTABC3_MDL1_MDL2"/>
    <property type="match status" value="1"/>
</dbReference>
<comment type="subcellular location">
    <subcellularLocation>
        <location evidence="1">Cell membrane</location>
        <topology evidence="1">Multi-pass membrane protein</topology>
    </subcellularLocation>
</comment>
<dbReference type="SUPFAM" id="SSF90123">
    <property type="entry name" value="ABC transporter transmembrane region"/>
    <property type="match status" value="1"/>
</dbReference>
<dbReference type="GO" id="GO:0005524">
    <property type="term" value="F:ATP binding"/>
    <property type="evidence" value="ECO:0007669"/>
    <property type="project" value="UniProtKB-KW"/>
</dbReference>
<feature type="transmembrane region" description="Helical" evidence="9">
    <location>
        <begin position="69"/>
        <end position="89"/>
    </location>
</feature>
<dbReference type="PANTHER" id="PTHR43394:SF1">
    <property type="entry name" value="ATP-BINDING CASSETTE SUB-FAMILY B MEMBER 10, MITOCHONDRIAL"/>
    <property type="match status" value="1"/>
</dbReference>
<gene>
    <name evidence="12" type="ORF">MYMAC_005059</name>
</gene>
<organism evidence="12 13">
    <name type="scientific">Corallococcus macrosporus DSM 14697</name>
    <dbReference type="NCBI Taxonomy" id="1189310"/>
    <lineage>
        <taxon>Bacteria</taxon>
        <taxon>Pseudomonadati</taxon>
        <taxon>Myxococcota</taxon>
        <taxon>Myxococcia</taxon>
        <taxon>Myxococcales</taxon>
        <taxon>Cystobacterineae</taxon>
        <taxon>Myxococcaceae</taxon>
        <taxon>Corallococcus</taxon>
    </lineage>
</organism>
<reference evidence="12 13" key="1">
    <citation type="submission" date="2017-06" db="EMBL/GenBank/DDBJ databases">
        <title>Sequencing and comparative analysis of myxobacterial genomes.</title>
        <authorList>
            <person name="Rupp O."/>
            <person name="Goesmann A."/>
            <person name="Sogaard-Andersen L."/>
        </authorList>
    </citation>
    <scope>NUCLEOTIDE SEQUENCE [LARGE SCALE GENOMIC DNA]</scope>
    <source>
        <strain evidence="12 13">DSM 14697</strain>
    </source>
</reference>
<dbReference type="InterPro" id="IPR003439">
    <property type="entry name" value="ABC_transporter-like_ATP-bd"/>
</dbReference>
<dbReference type="FunFam" id="1.20.1560.10:FF:000058">
    <property type="entry name" value="ABC transporter B family member 25"/>
    <property type="match status" value="1"/>
</dbReference>
<dbReference type="SMART" id="SM00382">
    <property type="entry name" value="AAA"/>
    <property type="match status" value="1"/>
</dbReference>
<evidence type="ECO:0000313" key="13">
    <source>
        <dbReference type="Proteomes" id="UP000217343"/>
    </source>
</evidence>